<dbReference type="Pfam" id="PF13847">
    <property type="entry name" value="Methyltransf_31"/>
    <property type="match status" value="1"/>
</dbReference>
<dbReference type="Gene3D" id="3.40.50.150">
    <property type="entry name" value="Vaccinia Virus protein VP39"/>
    <property type="match status" value="1"/>
</dbReference>
<dbReference type="InterPro" id="IPR025714">
    <property type="entry name" value="Methyltranfer_dom"/>
</dbReference>
<evidence type="ECO:0000259" key="1">
    <source>
        <dbReference type="Pfam" id="PF13847"/>
    </source>
</evidence>
<dbReference type="EMBL" id="LBUU01000006">
    <property type="protein sequence ID" value="KKQ70256.1"/>
    <property type="molecule type" value="Genomic_DNA"/>
</dbReference>
<dbReference type="SUPFAM" id="SSF53335">
    <property type="entry name" value="S-adenosyl-L-methionine-dependent methyltransferases"/>
    <property type="match status" value="1"/>
</dbReference>
<dbReference type="CDD" id="cd02440">
    <property type="entry name" value="AdoMet_MTases"/>
    <property type="match status" value="1"/>
</dbReference>
<sequence>MVNINGGNILLDVDYILKKAGVGPNKVVADLGCGTSGHFVFPLSKAVGKHGRVYAVDILKIALESIARRVKIERAANVTTVWSNLEVFNATKIESSCLDITFLINTLFLSHKRLEIIREAARMLKRDGSLIVVDWQNLNIPFGPPAEERVKKELIINGAKNLGFKFDEEFLAGPYHYGLLFTKM</sequence>
<keyword evidence="2" id="KW-0489">Methyltransferase</keyword>
<feature type="domain" description="Methyltransferase" evidence="1">
    <location>
        <begin position="25"/>
        <end position="136"/>
    </location>
</feature>
<organism evidence="2 3">
    <name type="scientific">Candidatus Falkowbacteria bacterium GW2011_GWE1_38_31</name>
    <dbReference type="NCBI Taxonomy" id="1618638"/>
    <lineage>
        <taxon>Bacteria</taxon>
        <taxon>Candidatus Falkowiibacteriota</taxon>
    </lineage>
</organism>
<name>A0A0G0MZI5_9BACT</name>
<evidence type="ECO:0000313" key="2">
    <source>
        <dbReference type="EMBL" id="KKQ70256.1"/>
    </source>
</evidence>
<dbReference type="Proteomes" id="UP000034022">
    <property type="component" value="Unassembled WGS sequence"/>
</dbReference>
<reference evidence="2 3" key="1">
    <citation type="journal article" date="2015" name="Nature">
        <title>rRNA introns, odd ribosomes, and small enigmatic genomes across a large radiation of phyla.</title>
        <authorList>
            <person name="Brown C.T."/>
            <person name="Hug L.A."/>
            <person name="Thomas B.C."/>
            <person name="Sharon I."/>
            <person name="Castelle C.J."/>
            <person name="Singh A."/>
            <person name="Wilkins M.J."/>
            <person name="Williams K.H."/>
            <person name="Banfield J.F."/>
        </authorList>
    </citation>
    <scope>NUCLEOTIDE SEQUENCE [LARGE SCALE GENOMIC DNA]</scope>
</reference>
<evidence type="ECO:0000313" key="3">
    <source>
        <dbReference type="Proteomes" id="UP000034022"/>
    </source>
</evidence>
<dbReference type="GO" id="GO:0032259">
    <property type="term" value="P:methylation"/>
    <property type="evidence" value="ECO:0007669"/>
    <property type="project" value="UniProtKB-KW"/>
</dbReference>
<accession>A0A0G0MZI5</accession>
<keyword evidence="2" id="KW-0808">Transferase</keyword>
<dbReference type="GO" id="GO:0008168">
    <property type="term" value="F:methyltransferase activity"/>
    <property type="evidence" value="ECO:0007669"/>
    <property type="project" value="UniProtKB-KW"/>
</dbReference>
<dbReference type="AlphaFoldDB" id="A0A0G0MZI5"/>
<comment type="caution">
    <text evidence="2">The sequence shown here is derived from an EMBL/GenBank/DDBJ whole genome shotgun (WGS) entry which is preliminary data.</text>
</comment>
<dbReference type="InterPro" id="IPR029063">
    <property type="entry name" value="SAM-dependent_MTases_sf"/>
</dbReference>
<gene>
    <name evidence="2" type="ORF">US91_C0006G0095</name>
</gene>
<proteinExistence type="predicted"/>
<protein>
    <submittedName>
        <fullName evidence="2">Putative SAM-dependent methyltransferase</fullName>
    </submittedName>
</protein>